<comment type="caution">
    <text evidence="1">The sequence shown here is derived from an EMBL/GenBank/DDBJ whole genome shotgun (WGS) entry which is preliminary data.</text>
</comment>
<evidence type="ECO:0000313" key="1">
    <source>
        <dbReference type="EMBL" id="GAI95597.1"/>
    </source>
</evidence>
<sequence length="116" mass="12693">MATLRLANTVVASTTEDNIIAGSKFEFPERNVVVRVYAVADLTGANETVMDCTFGNVIAADSVVLPKFTDSLGPNRNEHMITRFVARAGQRIQIKLRETLGVNSLIRTLIDIDEIA</sequence>
<protein>
    <submittedName>
        <fullName evidence="1">Uncharacterized protein</fullName>
    </submittedName>
</protein>
<gene>
    <name evidence="1" type="ORF">S12H4_40751</name>
</gene>
<name>X1SRA3_9ZZZZ</name>
<dbReference type="AlphaFoldDB" id="X1SRA3"/>
<reference evidence="1" key="1">
    <citation type="journal article" date="2014" name="Front. Microbiol.">
        <title>High frequency of phylogenetically diverse reductive dehalogenase-homologous genes in deep subseafloor sedimentary metagenomes.</title>
        <authorList>
            <person name="Kawai M."/>
            <person name="Futagami T."/>
            <person name="Toyoda A."/>
            <person name="Takaki Y."/>
            <person name="Nishi S."/>
            <person name="Hori S."/>
            <person name="Arai W."/>
            <person name="Tsubouchi T."/>
            <person name="Morono Y."/>
            <person name="Uchiyama I."/>
            <person name="Ito T."/>
            <person name="Fujiyama A."/>
            <person name="Inagaki F."/>
            <person name="Takami H."/>
        </authorList>
    </citation>
    <scope>NUCLEOTIDE SEQUENCE</scope>
    <source>
        <strain evidence="1">Expedition CK06-06</strain>
    </source>
</reference>
<accession>X1SRA3</accession>
<organism evidence="1">
    <name type="scientific">marine sediment metagenome</name>
    <dbReference type="NCBI Taxonomy" id="412755"/>
    <lineage>
        <taxon>unclassified sequences</taxon>
        <taxon>metagenomes</taxon>
        <taxon>ecological metagenomes</taxon>
    </lineage>
</organism>
<proteinExistence type="predicted"/>
<dbReference type="EMBL" id="BARW01024762">
    <property type="protein sequence ID" value="GAI95597.1"/>
    <property type="molecule type" value="Genomic_DNA"/>
</dbReference>